<dbReference type="Proteomes" id="UP000887565">
    <property type="component" value="Unplaced"/>
</dbReference>
<keyword evidence="1" id="KW-1185">Reference proteome</keyword>
<dbReference type="AlphaFoldDB" id="A0A915K9A5"/>
<protein>
    <submittedName>
        <fullName evidence="2">Uncharacterized protein</fullName>
    </submittedName>
</protein>
<name>A0A915K9A5_ROMCU</name>
<reference evidence="2" key="1">
    <citation type="submission" date="2022-11" db="UniProtKB">
        <authorList>
            <consortium name="WormBaseParasite"/>
        </authorList>
    </citation>
    <scope>IDENTIFICATION</scope>
</reference>
<sequence>MRRGLTGNKTYLATLQAEISSYRVSRLNPRQLAFFQFTTIKLVDILRVWMKRLCGTETKTYESMISNCFKTRFKIRVVYIFKFKRENDGTVNESVLWMKNIGSGYQI</sequence>
<accession>A0A915K9A5</accession>
<evidence type="ECO:0000313" key="2">
    <source>
        <dbReference type="WBParaSite" id="nRc.2.0.1.t34944-RA"/>
    </source>
</evidence>
<organism evidence="1 2">
    <name type="scientific">Romanomermis culicivorax</name>
    <name type="common">Nematode worm</name>
    <dbReference type="NCBI Taxonomy" id="13658"/>
    <lineage>
        <taxon>Eukaryota</taxon>
        <taxon>Metazoa</taxon>
        <taxon>Ecdysozoa</taxon>
        <taxon>Nematoda</taxon>
        <taxon>Enoplea</taxon>
        <taxon>Dorylaimia</taxon>
        <taxon>Mermithida</taxon>
        <taxon>Mermithoidea</taxon>
        <taxon>Mermithidae</taxon>
        <taxon>Romanomermis</taxon>
    </lineage>
</organism>
<evidence type="ECO:0000313" key="1">
    <source>
        <dbReference type="Proteomes" id="UP000887565"/>
    </source>
</evidence>
<dbReference type="WBParaSite" id="nRc.2.0.1.t34944-RA">
    <property type="protein sequence ID" value="nRc.2.0.1.t34944-RA"/>
    <property type="gene ID" value="nRc.2.0.1.g34944"/>
</dbReference>
<proteinExistence type="predicted"/>